<dbReference type="SMART" id="SM00431">
    <property type="entry name" value="SCAN"/>
    <property type="match status" value="1"/>
</dbReference>
<dbReference type="PANTHER" id="PTHR45935">
    <property type="entry name" value="PROTEIN ZBED8-RELATED"/>
    <property type="match status" value="1"/>
</dbReference>
<keyword evidence="1" id="KW-0539">Nucleus</keyword>
<dbReference type="InterPro" id="IPR013087">
    <property type="entry name" value="Znf_C2H2_type"/>
</dbReference>
<dbReference type="InterPro" id="IPR003309">
    <property type="entry name" value="SCAN_dom"/>
</dbReference>
<dbReference type="SUPFAM" id="SSF57667">
    <property type="entry name" value="beta-beta-alpha zinc fingers"/>
    <property type="match status" value="2"/>
</dbReference>
<evidence type="ECO:0000313" key="7">
    <source>
        <dbReference type="RefSeq" id="XP_015264352.1"/>
    </source>
</evidence>
<feature type="domain" description="C2H2-type" evidence="4">
    <location>
        <begin position="444"/>
        <end position="471"/>
    </location>
</feature>
<dbReference type="InterPro" id="IPR038269">
    <property type="entry name" value="SCAN_sf"/>
</dbReference>
<evidence type="ECO:0000259" key="5">
    <source>
        <dbReference type="PROSITE" id="PS50804"/>
    </source>
</evidence>
<evidence type="ECO:0000313" key="6">
    <source>
        <dbReference type="Proteomes" id="UP000694871"/>
    </source>
</evidence>
<feature type="domain" description="C2H2-type" evidence="4">
    <location>
        <begin position="416"/>
        <end position="443"/>
    </location>
</feature>
<organism evidence="6 7">
    <name type="scientific">Gekko japonicus</name>
    <name type="common">Schlegel's Japanese gecko</name>
    <dbReference type="NCBI Taxonomy" id="146911"/>
    <lineage>
        <taxon>Eukaryota</taxon>
        <taxon>Metazoa</taxon>
        <taxon>Chordata</taxon>
        <taxon>Craniata</taxon>
        <taxon>Vertebrata</taxon>
        <taxon>Euteleostomi</taxon>
        <taxon>Lepidosauria</taxon>
        <taxon>Squamata</taxon>
        <taxon>Bifurcata</taxon>
        <taxon>Gekkota</taxon>
        <taxon>Gekkonidae</taxon>
        <taxon>Gekkoninae</taxon>
        <taxon>Gekko</taxon>
    </lineage>
</organism>
<feature type="region of interest" description="Disordered" evidence="3">
    <location>
        <begin position="278"/>
        <end position="389"/>
    </location>
</feature>
<dbReference type="Gene3D" id="1.10.4020.10">
    <property type="entry name" value="DNA breaking-rejoining enzymes"/>
    <property type="match status" value="1"/>
</dbReference>
<dbReference type="CDD" id="cd07936">
    <property type="entry name" value="SCAN"/>
    <property type="match status" value="1"/>
</dbReference>
<dbReference type="PROSITE" id="PS50804">
    <property type="entry name" value="SCAN_BOX"/>
    <property type="match status" value="1"/>
</dbReference>
<accession>A0ABM1JSB5</accession>
<feature type="domain" description="SCAN box" evidence="5">
    <location>
        <begin position="150"/>
        <end position="232"/>
    </location>
</feature>
<sequence length="473" mass="55795">MASTQSWEVAAFDPEFQAAFAEAMGKPTGPELDLGGHGDGVQSKPYEKTLQCWELEFQEFLDAEDWPWEDSRLQDGLSPWENTETFLASFQQVAQACRWPQKEWVTRLLPALDEEAEKAFRSLDEEDQHNFWKVKRAILQREAINRERKRQQFRRFCYQEANGPREVFLHLQYLCHQWLKVERQSKEQILEQLILEQFLSILPKEMQAWVRERCPVTCNRAVTLAEDFLRKLLAAEGKEGQHLQELENAALDYSKPKVSQQGRDLPWVQKEINLDTSASRKSYPSRDLPWAQKAINGDSRSSRRSYPNYDDVKRSRKKSLERGRSEPVERCPKPRGRPPRASPYPVKKEWRRRSERLRKPSPSPPREETRKKFRRASLPPETPRDRTKICPECGQSFSGLSSFMRHQARHTGEKRYECCFCGRGFCWRSDLVRHETIHTGKKPHECQFCGEGFDRKWQRERHELGHAKVRRRL</sequence>
<evidence type="ECO:0000256" key="3">
    <source>
        <dbReference type="SAM" id="MobiDB-lite"/>
    </source>
</evidence>
<dbReference type="RefSeq" id="XP_015264352.1">
    <property type="nucleotide sequence ID" value="XM_015408866.1"/>
</dbReference>
<dbReference type="Pfam" id="PF00096">
    <property type="entry name" value="zf-C2H2"/>
    <property type="match status" value="1"/>
</dbReference>
<keyword evidence="2" id="KW-0479">Metal-binding</keyword>
<protein>
    <submittedName>
        <fullName evidence="7">Zinc finger and SCAN domain-containing protein 21-like</fullName>
    </submittedName>
</protein>
<proteinExistence type="predicted"/>
<feature type="compositionally biased region" description="Basic and acidic residues" evidence="3">
    <location>
        <begin position="310"/>
        <end position="332"/>
    </location>
</feature>
<dbReference type="SUPFAM" id="SSF47353">
    <property type="entry name" value="Retrovirus capsid dimerization domain-like"/>
    <property type="match status" value="1"/>
</dbReference>
<name>A0ABM1JSB5_GEKJA</name>
<dbReference type="Proteomes" id="UP000694871">
    <property type="component" value="Unplaced"/>
</dbReference>
<dbReference type="Pfam" id="PF02023">
    <property type="entry name" value="SCAN"/>
    <property type="match status" value="1"/>
</dbReference>
<dbReference type="PANTHER" id="PTHR45935:SF15">
    <property type="entry name" value="SCAN BOX DOMAIN-CONTAINING PROTEIN"/>
    <property type="match status" value="1"/>
</dbReference>
<dbReference type="InterPro" id="IPR036236">
    <property type="entry name" value="Znf_C2H2_sf"/>
</dbReference>
<reference evidence="7" key="1">
    <citation type="submission" date="2025-08" db="UniProtKB">
        <authorList>
            <consortium name="RefSeq"/>
        </authorList>
    </citation>
    <scope>IDENTIFICATION</scope>
</reference>
<keyword evidence="2" id="KW-0862">Zinc</keyword>
<keyword evidence="6" id="KW-1185">Reference proteome</keyword>
<dbReference type="SMART" id="SM00355">
    <property type="entry name" value="ZnF_C2H2"/>
    <property type="match status" value="3"/>
</dbReference>
<evidence type="ECO:0000256" key="1">
    <source>
        <dbReference type="ARBA" id="ARBA00023242"/>
    </source>
</evidence>
<feature type="domain" description="C2H2-type" evidence="4">
    <location>
        <begin position="388"/>
        <end position="415"/>
    </location>
</feature>
<dbReference type="InterPro" id="IPR050916">
    <property type="entry name" value="SCAN-C2H2_zinc_finger"/>
</dbReference>
<evidence type="ECO:0000259" key="4">
    <source>
        <dbReference type="PROSITE" id="PS50157"/>
    </source>
</evidence>
<keyword evidence="2" id="KW-0863">Zinc-finger</keyword>
<dbReference type="Gene3D" id="3.30.160.60">
    <property type="entry name" value="Classic Zinc Finger"/>
    <property type="match status" value="3"/>
</dbReference>
<dbReference type="PROSITE" id="PS00028">
    <property type="entry name" value="ZINC_FINGER_C2H2_1"/>
    <property type="match status" value="3"/>
</dbReference>
<dbReference type="PROSITE" id="PS50157">
    <property type="entry name" value="ZINC_FINGER_C2H2_2"/>
    <property type="match status" value="3"/>
</dbReference>
<evidence type="ECO:0000256" key="2">
    <source>
        <dbReference type="PROSITE-ProRule" id="PRU00042"/>
    </source>
</evidence>
<dbReference type="GeneID" id="107108436"/>
<gene>
    <name evidence="7" type="primary">LOC107108436</name>
</gene>